<feature type="region of interest" description="Disordered" evidence="2">
    <location>
        <begin position="9"/>
        <end position="37"/>
    </location>
</feature>
<evidence type="ECO:0000256" key="2">
    <source>
        <dbReference type="SAM" id="MobiDB-lite"/>
    </source>
</evidence>
<comment type="caution">
    <text evidence="4">The sequence shown here is derived from an EMBL/GenBank/DDBJ whole genome shotgun (WGS) entry which is preliminary data.</text>
</comment>
<keyword evidence="1" id="KW-0175">Coiled coil</keyword>
<gene>
    <name evidence="4" type="primary">DYAD</name>
    <name evidence="4" type="ORF">SDJN03_24071</name>
</gene>
<dbReference type="PANTHER" id="PTHR46740">
    <property type="entry name" value="PROTEIN DYAD"/>
    <property type="match status" value="1"/>
</dbReference>
<feature type="coiled-coil region" evidence="1">
    <location>
        <begin position="460"/>
        <end position="487"/>
    </location>
</feature>
<sequence length="759" mass="84957">MKLTMYLKEKQNHSSVDGAPNPASARHALPPSSAVATPSCTAEGRLEQIKVGSFYEIDHSKLSSSTPEQLRAIRIVMVSDKDEINVSLRYPSVYSLRTHFRNFENPNGKELPGLNEKYIMSSNVAGDVLYRRIPATEIAERKNSWSFWTAPSENADRDQSSTSGGEVNNAASKKGICWSELKFTGMVQWGSRRQVQYIGRHEDKKIIALSKSFEQEAKNDSLGEGEKKTDQENGEEIFKVEDSDGKGNSLKRKRYCSRNIQKNLKKSTPEKKNGLKLRNTGKKKELKKSIDRWSVERYKLAEENMLKIMRAKGAVFGNPILRPALRAEARKLIGDTGLLDHLLKHMAGKVAPGGVDRFRRRHNADGAMEYWLESADLINIRKEVGVQDPYWTPPPGWKLGDNPTQDPICSREIKELHEEIAEIKKYILELASAKQQDINIETQPNSDVIPTSLDHEEHSLTALKEIYNELLKRKAKIEEQLIQISESLHGMEETTRILRTKILEDQNIKRSEIEAASPLLRPSSPGPPTKSDSTKREIKQEDRGRRKQVQEGVEEEGNMVGYMVAKTEDKAAKIRRLKSGFRICKPQGTFLWPNMVMSPHSVMQQVQDDPVVVPTPPSASSTTAAPRLSLSPSPSTGPHPTSPVKPLARRPVGTTTTTTISNLTRRPNLINLNEVPPHTQLCDLALCGTLTYQRRNPNAPACHDLPNLVCGKHENDGVEGMECSGSVSSSTPSWLLMRDKWLLDLATSKSSLDPFSESE</sequence>
<dbReference type="PANTHER" id="PTHR46740:SF2">
    <property type="entry name" value="PROTEIN DYAD"/>
    <property type="match status" value="1"/>
</dbReference>
<feature type="domain" description="PTC1-like winged helix-turn-helix" evidence="3">
    <location>
        <begin position="292"/>
        <end position="374"/>
    </location>
</feature>
<dbReference type="GO" id="GO:0007131">
    <property type="term" value="P:reciprocal meiotic recombination"/>
    <property type="evidence" value="ECO:0007669"/>
    <property type="project" value="InterPro"/>
</dbReference>
<feature type="compositionally biased region" description="Polar residues" evidence="2">
    <location>
        <begin position="160"/>
        <end position="169"/>
    </location>
</feature>
<evidence type="ECO:0000313" key="4">
    <source>
        <dbReference type="EMBL" id="KAG6579623.1"/>
    </source>
</evidence>
<proteinExistence type="predicted"/>
<dbReference type="GO" id="GO:0051177">
    <property type="term" value="P:meiotic sister chromatid cohesion"/>
    <property type="evidence" value="ECO:0007669"/>
    <property type="project" value="InterPro"/>
</dbReference>
<feature type="compositionally biased region" description="Basic and acidic residues" evidence="2">
    <location>
        <begin position="532"/>
        <end position="544"/>
    </location>
</feature>
<evidence type="ECO:0000259" key="3">
    <source>
        <dbReference type="Pfam" id="PF25874"/>
    </source>
</evidence>
<feature type="region of interest" description="Disordered" evidence="2">
    <location>
        <begin position="150"/>
        <end position="169"/>
    </location>
</feature>
<feature type="region of interest" description="Disordered" evidence="2">
    <location>
        <begin position="217"/>
        <end position="250"/>
    </location>
</feature>
<keyword evidence="5" id="KW-1185">Reference proteome</keyword>
<dbReference type="AlphaFoldDB" id="A0AAV6MFF3"/>
<dbReference type="Proteomes" id="UP000685013">
    <property type="component" value="Chromosome 15"/>
</dbReference>
<feature type="region of interest" description="Disordered" evidence="2">
    <location>
        <begin position="613"/>
        <end position="654"/>
    </location>
</feature>
<dbReference type="Pfam" id="PF25874">
    <property type="entry name" value="WHD_plant_repro"/>
    <property type="match status" value="1"/>
</dbReference>
<evidence type="ECO:0000313" key="5">
    <source>
        <dbReference type="Proteomes" id="UP000685013"/>
    </source>
</evidence>
<evidence type="ECO:0000256" key="1">
    <source>
        <dbReference type="SAM" id="Coils"/>
    </source>
</evidence>
<feature type="non-terminal residue" evidence="4">
    <location>
        <position position="1"/>
    </location>
</feature>
<organism evidence="4 5">
    <name type="scientific">Cucurbita argyrosperma subsp. sororia</name>
    <dbReference type="NCBI Taxonomy" id="37648"/>
    <lineage>
        <taxon>Eukaryota</taxon>
        <taxon>Viridiplantae</taxon>
        <taxon>Streptophyta</taxon>
        <taxon>Embryophyta</taxon>
        <taxon>Tracheophyta</taxon>
        <taxon>Spermatophyta</taxon>
        <taxon>Magnoliopsida</taxon>
        <taxon>eudicotyledons</taxon>
        <taxon>Gunneridae</taxon>
        <taxon>Pentapetalae</taxon>
        <taxon>rosids</taxon>
        <taxon>fabids</taxon>
        <taxon>Cucurbitales</taxon>
        <taxon>Cucurbitaceae</taxon>
        <taxon>Cucurbiteae</taxon>
        <taxon>Cucurbita</taxon>
    </lineage>
</organism>
<feature type="region of interest" description="Disordered" evidence="2">
    <location>
        <begin position="513"/>
        <end position="554"/>
    </location>
</feature>
<feature type="compositionally biased region" description="Low complexity" evidence="2">
    <location>
        <begin position="618"/>
        <end position="634"/>
    </location>
</feature>
<dbReference type="EMBL" id="JAGKQH010000015">
    <property type="protein sequence ID" value="KAG6579623.1"/>
    <property type="molecule type" value="Genomic_DNA"/>
</dbReference>
<protein>
    <submittedName>
        <fullName evidence="4">Protein DYAD</fullName>
    </submittedName>
</protein>
<accession>A0AAV6MFF3</accession>
<name>A0AAV6MFF3_9ROSI</name>
<reference evidence="4 5" key="1">
    <citation type="journal article" date="2021" name="Hortic Res">
        <title>The domestication of Cucurbita argyrosperma as revealed by the genome of its wild relative.</title>
        <authorList>
            <person name="Barrera-Redondo J."/>
            <person name="Sanchez-de la Vega G."/>
            <person name="Aguirre-Liguori J.A."/>
            <person name="Castellanos-Morales G."/>
            <person name="Gutierrez-Guerrero Y.T."/>
            <person name="Aguirre-Dugua X."/>
            <person name="Aguirre-Planter E."/>
            <person name="Tenaillon M.I."/>
            <person name="Lira-Saade R."/>
            <person name="Eguiarte L.E."/>
        </authorList>
    </citation>
    <scope>NUCLEOTIDE SEQUENCE [LARGE SCALE GENOMIC DNA]</scope>
    <source>
        <strain evidence="4">JBR-2021</strain>
    </source>
</reference>
<dbReference type="InterPro" id="IPR059080">
    <property type="entry name" value="WHD_PTC1"/>
</dbReference>
<dbReference type="InterPro" id="IPR044221">
    <property type="entry name" value="DYAD/AMEIOTIC1"/>
</dbReference>
<feature type="compositionally biased region" description="Basic and acidic residues" evidence="2">
    <location>
        <begin position="217"/>
        <end position="245"/>
    </location>
</feature>